<organism evidence="1 2">
    <name type="scientific">Paenibacillus validus</name>
    <dbReference type="NCBI Taxonomy" id="44253"/>
    <lineage>
        <taxon>Bacteria</taxon>
        <taxon>Bacillati</taxon>
        <taxon>Bacillota</taxon>
        <taxon>Bacilli</taxon>
        <taxon>Bacillales</taxon>
        <taxon>Paenibacillaceae</taxon>
        <taxon>Paenibacillus</taxon>
    </lineage>
</organism>
<gene>
    <name evidence="1" type="ORF">GNP93_15910</name>
</gene>
<dbReference type="EMBL" id="WNZX01000013">
    <property type="protein sequence ID" value="MUG72158.1"/>
    <property type="molecule type" value="Genomic_DNA"/>
</dbReference>
<proteinExistence type="predicted"/>
<sequence length="96" mass="10890">MRQIHHINLKDESGRIYCCLRNKVVKFDEKQRHDFCGGCSMFAGEAGGLGVECVWEDLRPVSDPHTAQDPAAEWRSNQIKHIWPADHLATCIVNTT</sequence>
<name>A0A7X2ZDC6_9BACL</name>
<comment type="caution">
    <text evidence="1">The sequence shown here is derived from an EMBL/GenBank/DDBJ whole genome shotgun (WGS) entry which is preliminary data.</text>
</comment>
<accession>A0A7X2ZDC6</accession>
<reference evidence="1 2" key="1">
    <citation type="submission" date="2019-11" db="EMBL/GenBank/DDBJ databases">
        <title>Draft genome sequences of five Paenibacillus species of dairy origin.</title>
        <authorList>
            <person name="Olajide A.M."/>
            <person name="Chen S."/>
            <person name="Lapointe G."/>
        </authorList>
    </citation>
    <scope>NUCLEOTIDE SEQUENCE [LARGE SCALE GENOMIC DNA]</scope>
    <source>
        <strain evidence="1 2">2CS3</strain>
    </source>
</reference>
<dbReference type="AlphaFoldDB" id="A0A7X2ZDC6"/>
<protein>
    <submittedName>
        <fullName evidence="1">Uncharacterized protein</fullName>
    </submittedName>
</protein>
<dbReference type="RefSeq" id="WP_054798002.1">
    <property type="nucleotide sequence ID" value="NZ_JARTHK010000080.1"/>
</dbReference>
<dbReference type="Proteomes" id="UP000450917">
    <property type="component" value="Unassembled WGS sequence"/>
</dbReference>
<evidence type="ECO:0000313" key="1">
    <source>
        <dbReference type="EMBL" id="MUG72158.1"/>
    </source>
</evidence>
<keyword evidence="2" id="KW-1185">Reference proteome</keyword>
<evidence type="ECO:0000313" key="2">
    <source>
        <dbReference type="Proteomes" id="UP000450917"/>
    </source>
</evidence>